<feature type="binding site" evidence="6">
    <location>
        <begin position="208"/>
        <end position="209"/>
    </location>
    <ligand>
        <name>S-adenosyl-L-methionine</name>
        <dbReference type="ChEBI" id="CHEBI:59789"/>
    </ligand>
</feature>
<evidence type="ECO:0000256" key="1">
    <source>
        <dbReference type="ARBA" id="ARBA00001541"/>
    </source>
</evidence>
<dbReference type="InterPro" id="IPR026024">
    <property type="entry name" value="Chemotaxis_MeTrfase_CheR"/>
</dbReference>
<evidence type="ECO:0000313" key="9">
    <source>
        <dbReference type="Proteomes" id="UP000617145"/>
    </source>
</evidence>
<dbReference type="CDD" id="cd02440">
    <property type="entry name" value="AdoMet_MTases"/>
    <property type="match status" value="1"/>
</dbReference>
<dbReference type="PRINTS" id="PR00996">
    <property type="entry name" value="CHERMTFRASE"/>
</dbReference>
<feature type="binding site" evidence="6">
    <location>
        <begin position="225"/>
        <end position="226"/>
    </location>
    <ligand>
        <name>S-adenosyl-L-methionine</name>
        <dbReference type="ChEBI" id="CHEBI:59789"/>
    </ligand>
</feature>
<comment type="caution">
    <text evidence="8">The sequence shown here is derived from an EMBL/GenBank/DDBJ whole genome shotgun (WGS) entry which is preliminary data.</text>
</comment>
<gene>
    <name evidence="8" type="primary">cheR</name>
    <name evidence="8" type="ORF">GCM10011415_07220</name>
</gene>
<dbReference type="PANTHER" id="PTHR24422">
    <property type="entry name" value="CHEMOTAXIS PROTEIN METHYLTRANSFERASE"/>
    <property type="match status" value="1"/>
</dbReference>
<feature type="binding site" evidence="6">
    <location>
        <position position="87"/>
    </location>
    <ligand>
        <name>S-adenosyl-L-methionine</name>
        <dbReference type="ChEBI" id="CHEBI:59789"/>
    </ligand>
</feature>
<sequence length="289" mass="32991">MTTFPTETGAREFSFTDEDFRSLASLARSEFGLSLAESKKPLVYSRLARRLRSRQLSRFQDYMSLLKAPGEEDERLELISALTTNVTSFFREKHHFETLKQQLVPELRDQKRIRLWSAGCSSGQEPYSLAMTLMAELPDNAVRNLRILATDIDPVIVRKARTATYPQEDLQSIPPQLRERFTTKTTVQDGQFEIALEARELITFGELNLMETWPFQGPFDAILCRNVAIYFDQDTQQVLWQRFADKLRVGGYLFIGHSERVSGPALELLSTAGVTTYRRIKGPEAALAN</sequence>
<feature type="domain" description="CheR-type methyltransferase" evidence="7">
    <location>
        <begin position="8"/>
        <end position="282"/>
    </location>
</feature>
<dbReference type="Pfam" id="PF01739">
    <property type="entry name" value="CheR"/>
    <property type="match status" value="1"/>
</dbReference>
<dbReference type="InterPro" id="IPR022642">
    <property type="entry name" value="CheR_C"/>
</dbReference>
<dbReference type="EMBL" id="BMJV01000001">
    <property type="protein sequence ID" value="GGG63363.1"/>
    <property type="molecule type" value="Genomic_DNA"/>
</dbReference>
<feature type="binding site" evidence="6">
    <location>
        <position position="125"/>
    </location>
    <ligand>
        <name>S-adenosyl-L-methionine</name>
        <dbReference type="ChEBI" id="CHEBI:59789"/>
    </ligand>
</feature>
<organism evidence="8 9">
    <name type="scientific">Salipiger pallidus</name>
    <dbReference type="NCBI Taxonomy" id="1775170"/>
    <lineage>
        <taxon>Bacteria</taxon>
        <taxon>Pseudomonadati</taxon>
        <taxon>Pseudomonadota</taxon>
        <taxon>Alphaproteobacteria</taxon>
        <taxon>Rhodobacterales</taxon>
        <taxon>Roseobacteraceae</taxon>
        <taxon>Salipiger</taxon>
    </lineage>
</organism>
<proteinExistence type="predicted"/>
<evidence type="ECO:0000313" key="8">
    <source>
        <dbReference type="EMBL" id="GGG63363.1"/>
    </source>
</evidence>
<dbReference type="AlphaFoldDB" id="A0A8J3EED2"/>
<feature type="binding site" evidence="6">
    <location>
        <position position="85"/>
    </location>
    <ligand>
        <name>S-adenosyl-L-methionine</name>
        <dbReference type="ChEBI" id="CHEBI:59789"/>
    </ligand>
</feature>
<dbReference type="InterPro" id="IPR022641">
    <property type="entry name" value="CheR_N"/>
</dbReference>
<dbReference type="Gene3D" id="1.10.155.10">
    <property type="entry name" value="Chemotaxis receptor methyltransferase CheR, N-terminal domain"/>
    <property type="match status" value="1"/>
</dbReference>
<dbReference type="GO" id="GO:0008983">
    <property type="term" value="F:protein-glutamate O-methyltransferase activity"/>
    <property type="evidence" value="ECO:0007669"/>
    <property type="project" value="UniProtKB-EC"/>
</dbReference>
<evidence type="ECO:0000256" key="4">
    <source>
        <dbReference type="ARBA" id="ARBA00022691"/>
    </source>
</evidence>
<dbReference type="InterPro" id="IPR029063">
    <property type="entry name" value="SAM-dependent_MTases_sf"/>
</dbReference>
<dbReference type="Pfam" id="PF03705">
    <property type="entry name" value="CheR_N"/>
    <property type="match status" value="1"/>
</dbReference>
<evidence type="ECO:0000256" key="6">
    <source>
        <dbReference type="PIRSR" id="PIRSR000410-1"/>
    </source>
</evidence>
<dbReference type="Proteomes" id="UP000617145">
    <property type="component" value="Unassembled WGS sequence"/>
</dbReference>
<evidence type="ECO:0000256" key="5">
    <source>
        <dbReference type="PIRNR" id="PIRNR000410"/>
    </source>
</evidence>
<dbReference type="PROSITE" id="PS50123">
    <property type="entry name" value="CHER"/>
    <property type="match status" value="1"/>
</dbReference>
<dbReference type="PIRSF" id="PIRSF000410">
    <property type="entry name" value="CheR"/>
    <property type="match status" value="1"/>
</dbReference>
<dbReference type="PANTHER" id="PTHR24422:SF19">
    <property type="entry name" value="CHEMOTAXIS PROTEIN METHYLTRANSFERASE"/>
    <property type="match status" value="1"/>
</dbReference>
<dbReference type="SMART" id="SM00138">
    <property type="entry name" value="MeTrc"/>
    <property type="match status" value="1"/>
</dbReference>
<name>A0A8J3EED2_9RHOB</name>
<keyword evidence="2 5" id="KW-0489">Methyltransferase</keyword>
<protein>
    <recommendedName>
        <fullName evidence="5">Chemotaxis protein methyltransferase</fullName>
        <ecNumber evidence="5">2.1.1.80</ecNumber>
    </recommendedName>
</protein>
<accession>A0A8J3EED2</accession>
<dbReference type="Gene3D" id="3.40.50.150">
    <property type="entry name" value="Vaccinia Virus protein VP39"/>
    <property type="match status" value="1"/>
</dbReference>
<keyword evidence="3 5" id="KW-0808">Transferase</keyword>
<comment type="function">
    <text evidence="5">Methylation of the membrane-bound methyl-accepting chemotaxis proteins (MCP) to form gamma-glutamyl methyl ester residues in MCP.</text>
</comment>
<comment type="catalytic activity">
    <reaction evidence="1 5">
        <text>L-glutamyl-[protein] + S-adenosyl-L-methionine = [protein]-L-glutamate 5-O-methyl ester + S-adenosyl-L-homocysteine</text>
        <dbReference type="Rhea" id="RHEA:24452"/>
        <dbReference type="Rhea" id="RHEA-COMP:10208"/>
        <dbReference type="Rhea" id="RHEA-COMP:10311"/>
        <dbReference type="ChEBI" id="CHEBI:29973"/>
        <dbReference type="ChEBI" id="CHEBI:57856"/>
        <dbReference type="ChEBI" id="CHEBI:59789"/>
        <dbReference type="ChEBI" id="CHEBI:82795"/>
        <dbReference type="EC" id="2.1.1.80"/>
    </reaction>
</comment>
<dbReference type="SUPFAM" id="SSF47757">
    <property type="entry name" value="Chemotaxis receptor methyltransferase CheR, N-terminal domain"/>
    <property type="match status" value="1"/>
</dbReference>
<evidence type="ECO:0000256" key="2">
    <source>
        <dbReference type="ARBA" id="ARBA00022603"/>
    </source>
</evidence>
<dbReference type="RefSeq" id="WP_188788827.1">
    <property type="nucleotide sequence ID" value="NZ_BMJV01000001.1"/>
</dbReference>
<feature type="binding site" evidence="6">
    <location>
        <position position="151"/>
    </location>
    <ligand>
        <name>S-adenosyl-L-methionine</name>
        <dbReference type="ChEBI" id="CHEBI:59789"/>
    </ligand>
</feature>
<keyword evidence="9" id="KW-1185">Reference proteome</keyword>
<evidence type="ECO:0000259" key="7">
    <source>
        <dbReference type="PROSITE" id="PS50123"/>
    </source>
</evidence>
<evidence type="ECO:0000256" key="3">
    <source>
        <dbReference type="ARBA" id="ARBA00022679"/>
    </source>
</evidence>
<dbReference type="GO" id="GO:0032259">
    <property type="term" value="P:methylation"/>
    <property type="evidence" value="ECO:0007669"/>
    <property type="project" value="UniProtKB-KW"/>
</dbReference>
<dbReference type="SUPFAM" id="SSF53335">
    <property type="entry name" value="S-adenosyl-L-methionine-dependent methyltransferases"/>
    <property type="match status" value="1"/>
</dbReference>
<dbReference type="InterPro" id="IPR050903">
    <property type="entry name" value="Bact_Chemotaxis_MeTrfase"/>
</dbReference>
<dbReference type="EC" id="2.1.1.80" evidence="5"/>
<feature type="binding site" evidence="6">
    <location>
        <position position="91"/>
    </location>
    <ligand>
        <name>S-adenosyl-L-methionine</name>
        <dbReference type="ChEBI" id="CHEBI:59789"/>
    </ligand>
</feature>
<dbReference type="InterPro" id="IPR036804">
    <property type="entry name" value="CheR_N_sf"/>
</dbReference>
<reference evidence="8" key="2">
    <citation type="submission" date="2020-09" db="EMBL/GenBank/DDBJ databases">
        <authorList>
            <person name="Sun Q."/>
            <person name="Zhou Y."/>
        </authorList>
    </citation>
    <scope>NUCLEOTIDE SEQUENCE</scope>
    <source>
        <strain evidence="8">CGMCC 1.15762</strain>
    </source>
</reference>
<keyword evidence="4 5" id="KW-0949">S-adenosyl-L-methionine</keyword>
<reference evidence="8" key="1">
    <citation type="journal article" date="2014" name="Int. J. Syst. Evol. Microbiol.">
        <title>Complete genome sequence of Corynebacterium casei LMG S-19264T (=DSM 44701T), isolated from a smear-ripened cheese.</title>
        <authorList>
            <consortium name="US DOE Joint Genome Institute (JGI-PGF)"/>
            <person name="Walter F."/>
            <person name="Albersmeier A."/>
            <person name="Kalinowski J."/>
            <person name="Ruckert C."/>
        </authorList>
    </citation>
    <scope>NUCLEOTIDE SEQUENCE</scope>
    <source>
        <strain evidence="8">CGMCC 1.15762</strain>
    </source>
</reference>
<dbReference type="InterPro" id="IPR000780">
    <property type="entry name" value="CheR_MeTrfase"/>
</dbReference>